<proteinExistence type="predicted"/>
<dbReference type="SMART" id="SM00342">
    <property type="entry name" value="HTH_ARAC"/>
    <property type="match status" value="1"/>
</dbReference>
<organism evidence="5 6">
    <name type="scientific">Myroides albus</name>
    <dbReference type="NCBI Taxonomy" id="2562892"/>
    <lineage>
        <taxon>Bacteria</taxon>
        <taxon>Pseudomonadati</taxon>
        <taxon>Bacteroidota</taxon>
        <taxon>Flavobacteriia</taxon>
        <taxon>Flavobacteriales</taxon>
        <taxon>Flavobacteriaceae</taxon>
        <taxon>Myroides</taxon>
    </lineage>
</organism>
<dbReference type="AlphaFoldDB" id="A0A6I3LKQ5"/>
<evidence type="ECO:0000256" key="1">
    <source>
        <dbReference type="ARBA" id="ARBA00023015"/>
    </source>
</evidence>
<evidence type="ECO:0000256" key="3">
    <source>
        <dbReference type="ARBA" id="ARBA00023163"/>
    </source>
</evidence>
<dbReference type="PROSITE" id="PS01124">
    <property type="entry name" value="HTH_ARAC_FAMILY_2"/>
    <property type="match status" value="1"/>
</dbReference>
<dbReference type="RefSeq" id="WP_155092117.1">
    <property type="nucleotide sequence ID" value="NZ_WMJX01000013.1"/>
</dbReference>
<reference evidence="5 6" key="1">
    <citation type="submission" date="2019-11" db="EMBL/GenBank/DDBJ databases">
        <title>Genome of Strain BIT-d1.</title>
        <authorList>
            <person name="Yang Y."/>
        </authorList>
    </citation>
    <scope>NUCLEOTIDE SEQUENCE [LARGE SCALE GENOMIC DNA]</scope>
    <source>
        <strain evidence="5 6">BIT-d1</strain>
    </source>
</reference>
<evidence type="ECO:0000313" key="6">
    <source>
        <dbReference type="Proteomes" id="UP000438760"/>
    </source>
</evidence>
<name>A0A6I3LKQ5_9FLAO</name>
<dbReference type="InterPro" id="IPR020449">
    <property type="entry name" value="Tscrpt_reg_AraC-type_HTH"/>
</dbReference>
<dbReference type="Proteomes" id="UP000438760">
    <property type="component" value="Unassembled WGS sequence"/>
</dbReference>
<dbReference type="PRINTS" id="PR00032">
    <property type="entry name" value="HTHARAC"/>
</dbReference>
<dbReference type="OrthoDB" id="2585681at2"/>
<dbReference type="PANTHER" id="PTHR43280">
    <property type="entry name" value="ARAC-FAMILY TRANSCRIPTIONAL REGULATOR"/>
    <property type="match status" value="1"/>
</dbReference>
<dbReference type="InterPro" id="IPR018060">
    <property type="entry name" value="HTH_AraC"/>
</dbReference>
<dbReference type="Pfam" id="PF12833">
    <property type="entry name" value="HTH_18"/>
    <property type="match status" value="1"/>
</dbReference>
<feature type="domain" description="HTH araC/xylS-type" evidence="4">
    <location>
        <begin position="188"/>
        <end position="286"/>
    </location>
</feature>
<dbReference type="EMBL" id="WMJX01000013">
    <property type="protein sequence ID" value="MTG98086.1"/>
    <property type="molecule type" value="Genomic_DNA"/>
</dbReference>
<dbReference type="InterPro" id="IPR009057">
    <property type="entry name" value="Homeodomain-like_sf"/>
</dbReference>
<evidence type="ECO:0000256" key="2">
    <source>
        <dbReference type="ARBA" id="ARBA00023125"/>
    </source>
</evidence>
<dbReference type="PANTHER" id="PTHR43280:SF32">
    <property type="entry name" value="TRANSCRIPTIONAL REGULATORY PROTEIN"/>
    <property type="match status" value="1"/>
</dbReference>
<accession>A0A6I3LKQ5</accession>
<comment type="caution">
    <text evidence="5">The sequence shown here is derived from an EMBL/GenBank/DDBJ whole genome shotgun (WGS) entry which is preliminary data.</text>
</comment>
<gene>
    <name evidence="5" type="ORF">GJV76_08075</name>
</gene>
<dbReference type="SUPFAM" id="SSF46689">
    <property type="entry name" value="Homeodomain-like"/>
    <property type="match status" value="1"/>
</dbReference>
<evidence type="ECO:0000259" key="4">
    <source>
        <dbReference type="PROSITE" id="PS01124"/>
    </source>
</evidence>
<evidence type="ECO:0000313" key="5">
    <source>
        <dbReference type="EMBL" id="MTG98086.1"/>
    </source>
</evidence>
<sequence>MLNQSIRSCSISYFTHGNSSLFMGDTDSIVYDFPLLSQCFVGQFYMIIIVTKGKYAVTVNEYNLTDQDQTVIIIKPGDYAQLHFEDCSGYVIAFEESFFSQRYHENNLRLFNFFQPEVLPYAKLPYDQLSKLLLMVQLMVGEYQSVNQNREVVLRSYLNILLFDFQNLTEHPVPMSESLVKPLNDKVGEFVALVDQFYKEAKTPSFYADKLCVTPNYLNKLCKQERGLTAGQIVRQRIIVEAKRLLRFTSFTIKEIGNELQFDSTSYFVTFFKKQEGKTPEEYRRLVV</sequence>
<keyword evidence="1" id="KW-0805">Transcription regulation</keyword>
<keyword evidence="6" id="KW-1185">Reference proteome</keyword>
<dbReference type="Gene3D" id="1.10.10.60">
    <property type="entry name" value="Homeodomain-like"/>
    <property type="match status" value="1"/>
</dbReference>
<dbReference type="GO" id="GO:0003700">
    <property type="term" value="F:DNA-binding transcription factor activity"/>
    <property type="evidence" value="ECO:0007669"/>
    <property type="project" value="InterPro"/>
</dbReference>
<protein>
    <submittedName>
        <fullName evidence="5">Helix-turn-helix domain-containing protein</fullName>
    </submittedName>
</protein>
<dbReference type="GO" id="GO:0043565">
    <property type="term" value="F:sequence-specific DNA binding"/>
    <property type="evidence" value="ECO:0007669"/>
    <property type="project" value="InterPro"/>
</dbReference>
<keyword evidence="2" id="KW-0238">DNA-binding</keyword>
<keyword evidence="3" id="KW-0804">Transcription</keyword>